<dbReference type="CDD" id="cd11377">
    <property type="entry name" value="Pro-peptidase_S53"/>
    <property type="match status" value="1"/>
</dbReference>
<evidence type="ECO:0000313" key="19">
    <source>
        <dbReference type="Proteomes" id="UP000184073"/>
    </source>
</evidence>
<dbReference type="FunFam" id="3.40.50.200:FF:000015">
    <property type="entry name" value="Tripeptidyl peptidase A"/>
    <property type="match status" value="1"/>
</dbReference>
<evidence type="ECO:0000256" key="5">
    <source>
        <dbReference type="ARBA" id="ARBA00022525"/>
    </source>
</evidence>
<feature type="active site" description="Charge relay system" evidence="15">
    <location>
        <position position="509"/>
    </location>
</feature>
<proteinExistence type="predicted"/>
<dbReference type="InterPro" id="IPR015366">
    <property type="entry name" value="S53_propep"/>
</dbReference>
<keyword evidence="12" id="KW-0843">Virulence</keyword>
<name>A0A1L9PZ75_ASPVE</name>
<feature type="active site" description="Charge relay system" evidence="15">
    <location>
        <position position="294"/>
    </location>
</feature>
<evidence type="ECO:0000256" key="9">
    <source>
        <dbReference type="ARBA" id="ARBA00022801"/>
    </source>
</evidence>
<sequence>MLSSLSRATALSLAALSCLTASVAGQAFERLRGVPDGWRYDGTPSSNQPIRLRIALKQQDEPGFEQALLDMSTPGNANYGKHYGSYNEMKQLLMPSDDCTASVRRWLQSAGVSEYEQDADWINFRTTVDQANSLLDADFLWYTPTDSSSSSNARILRTLQYTVPESVAEHINMIQPTTRFGGLHSNRATMRAKPAFFETGRMILEAIAAGTLDHCKKAVTPGCLSNLYNTFGYVPDPKRGSKVSFASFLEQYARYDDLEEFLEKYAPLSVGQNFSVVSFNGGLNDQNSAEDSGEANLDLQYLLGVSAPLPVTEFTTGGRGKLIPDHSSPDPAENDNEPFLDFLEGILKLDQKKLPQVVSHSYGENEQTVPETYARTVCNLYAQLGSRGVSVIFSSGDSGVGSACATNDGRNKTHFQPQFPASCPWVTSVGGVNGSLPEQGIYFSSGGFSDFWTRPKYQDAAVGAYLSQLGDKQAQYFNRSGRAFPDVAAQAENFAVVDRGRVGMFDGTSASTPVFSGIVGLLNDVRLAAGLPVLGFLNPWLYQDGVKGFNDIVDGGSTGCDGNDRFGGPDNGSPVIPYASWNATKGWDPVTGLGTPDFAKLKTLVLKA</sequence>
<dbReference type="PROSITE" id="PS00138">
    <property type="entry name" value="SUBTILASE_SER"/>
    <property type="match status" value="1"/>
</dbReference>
<evidence type="ECO:0000256" key="2">
    <source>
        <dbReference type="ARBA" id="ARBA00002451"/>
    </source>
</evidence>
<dbReference type="Proteomes" id="UP000184073">
    <property type="component" value="Unassembled WGS sequence"/>
</dbReference>
<evidence type="ECO:0000256" key="12">
    <source>
        <dbReference type="ARBA" id="ARBA00023026"/>
    </source>
</evidence>
<keyword evidence="14" id="KW-0325">Glycoprotein</keyword>
<dbReference type="PANTHER" id="PTHR14218">
    <property type="entry name" value="PROTEASE S8 TRIPEPTIDYL PEPTIDASE I CLN2"/>
    <property type="match status" value="1"/>
</dbReference>
<evidence type="ECO:0000256" key="10">
    <source>
        <dbReference type="ARBA" id="ARBA00022825"/>
    </source>
</evidence>
<keyword evidence="5" id="KW-0964">Secreted</keyword>
<protein>
    <recommendedName>
        <fullName evidence="4">tripeptidyl-peptidase II</fullName>
        <ecNumber evidence="4">3.4.14.10</ecNumber>
    </recommendedName>
</protein>
<keyword evidence="8 16" id="KW-0732">Signal</keyword>
<dbReference type="GO" id="GO:0005576">
    <property type="term" value="C:extracellular region"/>
    <property type="evidence" value="ECO:0007669"/>
    <property type="project" value="UniProtKB-SubCell"/>
</dbReference>
<dbReference type="GeneID" id="63723186"/>
<feature type="binding site" evidence="15">
    <location>
        <position position="588"/>
    </location>
    <ligand>
        <name>Ca(2+)</name>
        <dbReference type="ChEBI" id="CHEBI:29108"/>
    </ligand>
</feature>
<evidence type="ECO:0000313" key="18">
    <source>
        <dbReference type="EMBL" id="OJJ06742.1"/>
    </source>
</evidence>
<feature type="signal peptide" evidence="16">
    <location>
        <begin position="1"/>
        <end position="25"/>
    </location>
</feature>
<dbReference type="Gene3D" id="3.40.50.200">
    <property type="entry name" value="Peptidase S8/S53 domain"/>
    <property type="match status" value="1"/>
</dbReference>
<feature type="domain" description="Peptidase S53" evidence="17">
    <location>
        <begin position="218"/>
        <end position="608"/>
    </location>
</feature>
<evidence type="ECO:0000256" key="6">
    <source>
        <dbReference type="ARBA" id="ARBA00022670"/>
    </source>
</evidence>
<keyword evidence="13" id="KW-0865">Zymogen</keyword>
<keyword evidence="9 15" id="KW-0378">Hydrolase</keyword>
<evidence type="ECO:0000256" key="11">
    <source>
        <dbReference type="ARBA" id="ARBA00022837"/>
    </source>
</evidence>
<keyword evidence="19" id="KW-1185">Reference proteome</keyword>
<comment type="catalytic activity">
    <reaction evidence="1">
        <text>Release of an N-terminal tripeptide from a polypeptide.</text>
        <dbReference type="EC" id="3.4.14.10"/>
    </reaction>
</comment>
<keyword evidence="7 15" id="KW-0479">Metal-binding</keyword>
<evidence type="ECO:0000256" key="1">
    <source>
        <dbReference type="ARBA" id="ARBA00001910"/>
    </source>
</evidence>
<dbReference type="EC" id="3.4.14.10" evidence="4"/>
<dbReference type="CDD" id="cd04056">
    <property type="entry name" value="Peptidases_S53"/>
    <property type="match status" value="1"/>
</dbReference>
<evidence type="ECO:0000256" key="13">
    <source>
        <dbReference type="ARBA" id="ARBA00023145"/>
    </source>
</evidence>
<dbReference type="InterPro" id="IPR000209">
    <property type="entry name" value="Peptidase_S8/S53_dom"/>
</dbReference>
<evidence type="ECO:0000259" key="17">
    <source>
        <dbReference type="PROSITE" id="PS51695"/>
    </source>
</evidence>
<dbReference type="PANTHER" id="PTHR14218:SF15">
    <property type="entry name" value="TRIPEPTIDYL-PEPTIDASE 1"/>
    <property type="match status" value="1"/>
</dbReference>
<dbReference type="STRING" id="1036611.A0A1L9PZ75"/>
<dbReference type="GO" id="GO:0008240">
    <property type="term" value="F:tripeptidyl-peptidase activity"/>
    <property type="evidence" value="ECO:0007669"/>
    <property type="project" value="UniProtKB-EC"/>
</dbReference>
<feature type="binding site" evidence="15">
    <location>
        <position position="552"/>
    </location>
    <ligand>
        <name>Ca(2+)</name>
        <dbReference type="ChEBI" id="CHEBI:29108"/>
    </ligand>
</feature>
<dbReference type="GO" id="GO:0046872">
    <property type="term" value="F:metal ion binding"/>
    <property type="evidence" value="ECO:0007669"/>
    <property type="project" value="UniProtKB-UniRule"/>
</dbReference>
<dbReference type="GO" id="GO:0004252">
    <property type="term" value="F:serine-type endopeptidase activity"/>
    <property type="evidence" value="ECO:0007669"/>
    <property type="project" value="UniProtKB-UniRule"/>
</dbReference>
<dbReference type="InterPro" id="IPR050819">
    <property type="entry name" value="Tripeptidyl-peptidase_I"/>
</dbReference>
<dbReference type="InterPro" id="IPR036852">
    <property type="entry name" value="Peptidase_S8/S53_dom_sf"/>
</dbReference>
<comment type="function">
    <text evidence="2">Secreted tripeptidyl-peptidase which degrades proteins at acidic pHs and is involved in virulence.</text>
</comment>
<dbReference type="Pfam" id="PF09286">
    <property type="entry name" value="Pro-kuma_activ"/>
    <property type="match status" value="1"/>
</dbReference>
<keyword evidence="6 15" id="KW-0645">Protease</keyword>
<feature type="binding site" evidence="15">
    <location>
        <position position="551"/>
    </location>
    <ligand>
        <name>Ca(2+)</name>
        <dbReference type="ChEBI" id="CHEBI:29108"/>
    </ligand>
</feature>
<evidence type="ECO:0000256" key="4">
    <source>
        <dbReference type="ARBA" id="ARBA00012462"/>
    </source>
</evidence>
<evidence type="ECO:0000256" key="16">
    <source>
        <dbReference type="SAM" id="SignalP"/>
    </source>
</evidence>
<dbReference type="InterPro" id="IPR023828">
    <property type="entry name" value="Peptidase_S8_Ser-AS"/>
</dbReference>
<keyword evidence="10 15" id="KW-0720">Serine protease</keyword>
<evidence type="ECO:0000256" key="8">
    <source>
        <dbReference type="ARBA" id="ARBA00022729"/>
    </source>
</evidence>
<dbReference type="OrthoDB" id="409122at2759"/>
<dbReference type="GO" id="GO:0006508">
    <property type="term" value="P:proteolysis"/>
    <property type="evidence" value="ECO:0007669"/>
    <property type="project" value="UniProtKB-KW"/>
</dbReference>
<evidence type="ECO:0000256" key="15">
    <source>
        <dbReference type="PROSITE-ProRule" id="PRU01032"/>
    </source>
</evidence>
<dbReference type="SUPFAM" id="SSF54897">
    <property type="entry name" value="Protease propeptides/inhibitors"/>
    <property type="match status" value="1"/>
</dbReference>
<dbReference type="Pfam" id="PF00082">
    <property type="entry name" value="Peptidase_S8"/>
    <property type="match status" value="1"/>
</dbReference>
<accession>A0A1L9PZ75</accession>
<feature type="chain" id="PRO_5013086660" description="tripeptidyl-peptidase II" evidence="16">
    <location>
        <begin position="26"/>
        <end position="608"/>
    </location>
</feature>
<comment type="subcellular location">
    <subcellularLocation>
        <location evidence="3">Secreted</location>
        <location evidence="3">Extracellular space</location>
    </subcellularLocation>
</comment>
<evidence type="ECO:0000256" key="3">
    <source>
        <dbReference type="ARBA" id="ARBA00004239"/>
    </source>
</evidence>
<comment type="cofactor">
    <cofactor evidence="15">
        <name>Ca(2+)</name>
        <dbReference type="ChEBI" id="CHEBI:29108"/>
    </cofactor>
    <text evidence="15">Binds 1 Ca(2+) ion per subunit.</text>
</comment>
<dbReference type="SUPFAM" id="SSF52743">
    <property type="entry name" value="Subtilisin-like"/>
    <property type="match status" value="1"/>
</dbReference>
<dbReference type="PROSITE" id="PS51257">
    <property type="entry name" value="PROKAR_LIPOPROTEIN"/>
    <property type="match status" value="1"/>
</dbReference>
<feature type="binding site" evidence="15">
    <location>
        <position position="586"/>
    </location>
    <ligand>
        <name>Ca(2+)</name>
        <dbReference type="ChEBI" id="CHEBI:29108"/>
    </ligand>
</feature>
<dbReference type="EMBL" id="KV878135">
    <property type="protein sequence ID" value="OJJ06742.1"/>
    <property type="molecule type" value="Genomic_DNA"/>
</dbReference>
<keyword evidence="11 15" id="KW-0106">Calcium</keyword>
<reference evidence="19" key="1">
    <citation type="journal article" date="2017" name="Genome Biol.">
        <title>Comparative genomics reveals high biological diversity and specific adaptations in the industrially and medically important fungal genus Aspergillus.</title>
        <authorList>
            <person name="de Vries R.P."/>
            <person name="Riley R."/>
            <person name="Wiebenga A."/>
            <person name="Aguilar-Osorio G."/>
            <person name="Amillis S."/>
            <person name="Uchima C.A."/>
            <person name="Anderluh G."/>
            <person name="Asadollahi M."/>
            <person name="Askin M."/>
            <person name="Barry K."/>
            <person name="Battaglia E."/>
            <person name="Bayram O."/>
            <person name="Benocci T."/>
            <person name="Braus-Stromeyer S.A."/>
            <person name="Caldana C."/>
            <person name="Canovas D."/>
            <person name="Cerqueira G.C."/>
            <person name="Chen F."/>
            <person name="Chen W."/>
            <person name="Choi C."/>
            <person name="Clum A."/>
            <person name="Dos Santos R.A."/>
            <person name="Damasio A.R."/>
            <person name="Diallinas G."/>
            <person name="Emri T."/>
            <person name="Fekete E."/>
            <person name="Flipphi M."/>
            <person name="Freyberg S."/>
            <person name="Gallo A."/>
            <person name="Gournas C."/>
            <person name="Habgood R."/>
            <person name="Hainaut M."/>
            <person name="Harispe M.L."/>
            <person name="Henrissat B."/>
            <person name="Hilden K.S."/>
            <person name="Hope R."/>
            <person name="Hossain A."/>
            <person name="Karabika E."/>
            <person name="Karaffa L."/>
            <person name="Karanyi Z."/>
            <person name="Krasevec N."/>
            <person name="Kuo A."/>
            <person name="Kusch H."/>
            <person name="LaButti K."/>
            <person name="Lagendijk E.L."/>
            <person name="Lapidus A."/>
            <person name="Levasseur A."/>
            <person name="Lindquist E."/>
            <person name="Lipzen A."/>
            <person name="Logrieco A.F."/>
            <person name="MacCabe A."/>
            <person name="Maekelae M.R."/>
            <person name="Malavazi I."/>
            <person name="Melin P."/>
            <person name="Meyer V."/>
            <person name="Mielnichuk N."/>
            <person name="Miskei M."/>
            <person name="Molnar A.P."/>
            <person name="Mule G."/>
            <person name="Ngan C.Y."/>
            <person name="Orejas M."/>
            <person name="Orosz E."/>
            <person name="Ouedraogo J.P."/>
            <person name="Overkamp K.M."/>
            <person name="Park H.-S."/>
            <person name="Perrone G."/>
            <person name="Piumi F."/>
            <person name="Punt P.J."/>
            <person name="Ram A.F."/>
            <person name="Ramon A."/>
            <person name="Rauscher S."/>
            <person name="Record E."/>
            <person name="Riano-Pachon D.M."/>
            <person name="Robert V."/>
            <person name="Roehrig J."/>
            <person name="Ruller R."/>
            <person name="Salamov A."/>
            <person name="Salih N.S."/>
            <person name="Samson R.A."/>
            <person name="Sandor E."/>
            <person name="Sanguinetti M."/>
            <person name="Schuetze T."/>
            <person name="Sepcic K."/>
            <person name="Shelest E."/>
            <person name="Sherlock G."/>
            <person name="Sophianopoulou V."/>
            <person name="Squina F.M."/>
            <person name="Sun H."/>
            <person name="Susca A."/>
            <person name="Todd R.B."/>
            <person name="Tsang A."/>
            <person name="Unkles S.E."/>
            <person name="van de Wiele N."/>
            <person name="van Rossen-Uffink D."/>
            <person name="Oliveira J.V."/>
            <person name="Vesth T.C."/>
            <person name="Visser J."/>
            <person name="Yu J.-H."/>
            <person name="Zhou M."/>
            <person name="Andersen M.R."/>
            <person name="Archer D.B."/>
            <person name="Baker S.E."/>
            <person name="Benoit I."/>
            <person name="Brakhage A.A."/>
            <person name="Braus G.H."/>
            <person name="Fischer R."/>
            <person name="Frisvad J.C."/>
            <person name="Goldman G.H."/>
            <person name="Houbraken J."/>
            <person name="Oakley B."/>
            <person name="Pocsi I."/>
            <person name="Scazzocchio C."/>
            <person name="Seiboth B."/>
            <person name="vanKuyk P.A."/>
            <person name="Wortman J."/>
            <person name="Dyer P.S."/>
            <person name="Grigoriev I.V."/>
        </authorList>
    </citation>
    <scope>NUCLEOTIDE SEQUENCE [LARGE SCALE GENOMIC DNA]</scope>
    <source>
        <strain evidence="19">CBS 583.65</strain>
    </source>
</reference>
<organism evidence="18 19">
    <name type="scientific">Aspergillus versicolor CBS 583.65</name>
    <dbReference type="NCBI Taxonomy" id="1036611"/>
    <lineage>
        <taxon>Eukaryota</taxon>
        <taxon>Fungi</taxon>
        <taxon>Dikarya</taxon>
        <taxon>Ascomycota</taxon>
        <taxon>Pezizomycotina</taxon>
        <taxon>Eurotiomycetes</taxon>
        <taxon>Eurotiomycetidae</taxon>
        <taxon>Eurotiales</taxon>
        <taxon>Aspergillaceae</taxon>
        <taxon>Aspergillus</taxon>
        <taxon>Aspergillus subgen. Nidulantes</taxon>
    </lineage>
</organism>
<evidence type="ECO:0000256" key="7">
    <source>
        <dbReference type="ARBA" id="ARBA00022723"/>
    </source>
</evidence>
<dbReference type="PROSITE" id="PS51695">
    <property type="entry name" value="SEDOLISIN"/>
    <property type="match status" value="1"/>
</dbReference>
<gene>
    <name evidence="18" type="ORF">ASPVEDRAFT_140666</name>
</gene>
<dbReference type="AlphaFoldDB" id="A0A1L9PZ75"/>
<dbReference type="RefSeq" id="XP_040672504.1">
    <property type="nucleotide sequence ID" value="XM_040807675.1"/>
</dbReference>
<dbReference type="SMART" id="SM00944">
    <property type="entry name" value="Pro-kuma_activ"/>
    <property type="match status" value="1"/>
</dbReference>
<evidence type="ECO:0000256" key="14">
    <source>
        <dbReference type="ARBA" id="ARBA00023180"/>
    </source>
</evidence>
<dbReference type="InterPro" id="IPR030400">
    <property type="entry name" value="Sedolisin_dom"/>
</dbReference>
<feature type="active site" description="Charge relay system" evidence="15">
    <location>
        <position position="298"/>
    </location>
</feature>
<dbReference type="VEuPathDB" id="FungiDB:ASPVEDRAFT_140666"/>